<name>A0A9W6VGB7_9PSEU</name>
<protein>
    <recommendedName>
        <fullName evidence="4">Lipoprotein</fullName>
    </recommendedName>
</protein>
<accession>A0A9W6VGB7</accession>
<keyword evidence="3" id="KW-1185">Reference proteome</keyword>
<evidence type="ECO:0008006" key="4">
    <source>
        <dbReference type="Google" id="ProtNLM"/>
    </source>
</evidence>
<dbReference type="AlphaFoldDB" id="A0A9W6VGB7"/>
<proteinExistence type="predicted"/>
<organism evidence="2 3">
    <name type="scientific">Amycolatopsis taiwanensis</name>
    <dbReference type="NCBI Taxonomy" id="342230"/>
    <lineage>
        <taxon>Bacteria</taxon>
        <taxon>Bacillati</taxon>
        <taxon>Actinomycetota</taxon>
        <taxon>Actinomycetes</taxon>
        <taxon>Pseudonocardiales</taxon>
        <taxon>Pseudonocardiaceae</taxon>
        <taxon>Amycolatopsis</taxon>
    </lineage>
</organism>
<gene>
    <name evidence="2" type="ORF">Atai01_24030</name>
</gene>
<evidence type="ECO:0000313" key="2">
    <source>
        <dbReference type="EMBL" id="GLY65784.1"/>
    </source>
</evidence>
<sequence>MRCAVVVGCVGLAVAGCDSPGGPPAGPASGQQRTTAAGDGAVYQGPSLPGLEAQPLAHLKSAGTNKPYVVGDAFAFVDFRVGDKEEPSGSEPATVTFYDAATGQKRATADVPLWDLESAQVGEFGGGPAIFLHGVETVESDGLSQTRRVEHQVGFDPAGRKVADATWDEDDDRIPVLGWSATKATNNHLTRTDLVVHAADGSARLTLPADHGSISDKAPVLVTIDADIALVRHTRGSENYLAAYDLARPGAPLWTSEASRPPAANTSDANVVFISDGKLGLVCPAGSGKVIVALQDMRTGAIAGATPAIDKYPGISAESAISEADNVQSGSAVLALTHASSNLGSVAVSLADGHILWQQTGDQEGFRPQVVVGGAVYGSSSASPQLGRGNAARPSLALNLATGQVMAKSLTTAPIAATDQGYAIVPEIGEDTSGDDAGATGGYWIFRAAGT</sequence>
<dbReference type="Proteomes" id="UP001165136">
    <property type="component" value="Unassembled WGS sequence"/>
</dbReference>
<evidence type="ECO:0000256" key="1">
    <source>
        <dbReference type="SAM" id="MobiDB-lite"/>
    </source>
</evidence>
<comment type="caution">
    <text evidence="2">The sequence shown here is derived from an EMBL/GenBank/DDBJ whole genome shotgun (WGS) entry which is preliminary data.</text>
</comment>
<feature type="region of interest" description="Disordered" evidence="1">
    <location>
        <begin position="20"/>
        <end position="40"/>
    </location>
</feature>
<evidence type="ECO:0000313" key="3">
    <source>
        <dbReference type="Proteomes" id="UP001165136"/>
    </source>
</evidence>
<dbReference type="PROSITE" id="PS51257">
    <property type="entry name" value="PROKAR_LIPOPROTEIN"/>
    <property type="match status" value="1"/>
</dbReference>
<dbReference type="SUPFAM" id="SSF82171">
    <property type="entry name" value="DPP6 N-terminal domain-like"/>
    <property type="match status" value="1"/>
</dbReference>
<reference evidence="2" key="1">
    <citation type="submission" date="2023-03" db="EMBL/GenBank/DDBJ databases">
        <title>Amycolatopsis taiwanensis NBRC 103393.</title>
        <authorList>
            <person name="Ichikawa N."/>
            <person name="Sato H."/>
            <person name="Tonouchi N."/>
        </authorList>
    </citation>
    <scope>NUCLEOTIDE SEQUENCE</scope>
    <source>
        <strain evidence="2">NBRC 103393</strain>
    </source>
</reference>
<dbReference type="EMBL" id="BSTI01000004">
    <property type="protein sequence ID" value="GLY65784.1"/>
    <property type="molecule type" value="Genomic_DNA"/>
</dbReference>